<dbReference type="Pfam" id="PF02367">
    <property type="entry name" value="TsaE"/>
    <property type="match status" value="1"/>
</dbReference>
<sequence>MTALTLSSATDTDDLAQALASIARPGVTVLLDGPVGAGKTTLARAAIHHLMHLHETPIEAVPSPTFTLVQSYQVGELEIWHADLYRLTSVDELLELGLEEAFETAFCLIEWTDRMGDLAPEDALRVELALDPANPDVRHAQIAGPASLVDTWLDQYQAQAA</sequence>
<dbReference type="OrthoDB" id="9800307at2"/>
<keyword evidence="8" id="KW-0067">ATP-binding</keyword>
<dbReference type="InterPro" id="IPR027417">
    <property type="entry name" value="P-loop_NTPase"/>
</dbReference>
<evidence type="ECO:0000313" key="11">
    <source>
        <dbReference type="EMBL" id="PTX58105.1"/>
    </source>
</evidence>
<comment type="caution">
    <text evidence="11">The sequence shown here is derived from an EMBL/GenBank/DDBJ whole genome shotgun (WGS) entry which is preliminary data.</text>
</comment>
<evidence type="ECO:0000256" key="10">
    <source>
        <dbReference type="ARBA" id="ARBA00032441"/>
    </source>
</evidence>
<dbReference type="PANTHER" id="PTHR33540:SF2">
    <property type="entry name" value="TRNA THREONYLCARBAMOYLADENOSINE BIOSYNTHESIS PROTEIN TSAE"/>
    <property type="match status" value="1"/>
</dbReference>
<reference evidence="11 12" key="1">
    <citation type="submission" date="2018-04" db="EMBL/GenBank/DDBJ databases">
        <title>Genomic Encyclopedia of Archaeal and Bacterial Type Strains, Phase II (KMG-II): from individual species to whole genera.</title>
        <authorList>
            <person name="Goeker M."/>
        </authorList>
    </citation>
    <scope>NUCLEOTIDE SEQUENCE [LARGE SCALE GENOMIC DNA]</scope>
    <source>
        <strain evidence="11 12">DSM 100977</strain>
    </source>
</reference>
<evidence type="ECO:0000256" key="1">
    <source>
        <dbReference type="ARBA" id="ARBA00004496"/>
    </source>
</evidence>
<dbReference type="SUPFAM" id="SSF52540">
    <property type="entry name" value="P-loop containing nucleoside triphosphate hydrolases"/>
    <property type="match status" value="1"/>
</dbReference>
<dbReference type="PANTHER" id="PTHR33540">
    <property type="entry name" value="TRNA THREONYLCARBAMOYLADENOSINE BIOSYNTHESIS PROTEIN TSAE"/>
    <property type="match status" value="1"/>
</dbReference>
<comment type="subcellular location">
    <subcellularLocation>
        <location evidence="1">Cytoplasm</location>
    </subcellularLocation>
</comment>
<evidence type="ECO:0000256" key="5">
    <source>
        <dbReference type="ARBA" id="ARBA00022694"/>
    </source>
</evidence>
<dbReference type="GO" id="GO:0046872">
    <property type="term" value="F:metal ion binding"/>
    <property type="evidence" value="ECO:0007669"/>
    <property type="project" value="UniProtKB-KW"/>
</dbReference>
<name>A0A2T6BPU0_9RHOB</name>
<evidence type="ECO:0000313" key="12">
    <source>
        <dbReference type="Proteomes" id="UP000243978"/>
    </source>
</evidence>
<dbReference type="RefSeq" id="WP_107846146.1">
    <property type="nucleotide sequence ID" value="NZ_QBKS01000001.1"/>
</dbReference>
<evidence type="ECO:0000256" key="4">
    <source>
        <dbReference type="ARBA" id="ARBA00022490"/>
    </source>
</evidence>
<proteinExistence type="inferred from homology"/>
<evidence type="ECO:0000256" key="7">
    <source>
        <dbReference type="ARBA" id="ARBA00022741"/>
    </source>
</evidence>
<evidence type="ECO:0000256" key="3">
    <source>
        <dbReference type="ARBA" id="ARBA00019010"/>
    </source>
</evidence>
<comment type="similarity">
    <text evidence="2">Belongs to the TsaE family.</text>
</comment>
<dbReference type="AlphaFoldDB" id="A0A2T6BPU0"/>
<keyword evidence="5" id="KW-0819">tRNA processing</keyword>
<keyword evidence="7" id="KW-0547">Nucleotide-binding</keyword>
<gene>
    <name evidence="11" type="ORF">C8N43_2781</name>
</gene>
<keyword evidence="12" id="KW-1185">Reference proteome</keyword>
<dbReference type="GO" id="GO:0002949">
    <property type="term" value="P:tRNA threonylcarbamoyladenosine modification"/>
    <property type="evidence" value="ECO:0007669"/>
    <property type="project" value="InterPro"/>
</dbReference>
<evidence type="ECO:0000256" key="6">
    <source>
        <dbReference type="ARBA" id="ARBA00022723"/>
    </source>
</evidence>
<dbReference type="GO" id="GO:0005524">
    <property type="term" value="F:ATP binding"/>
    <property type="evidence" value="ECO:0007669"/>
    <property type="project" value="UniProtKB-KW"/>
</dbReference>
<protein>
    <recommendedName>
        <fullName evidence="3">tRNA threonylcarbamoyladenosine biosynthesis protein TsaE</fullName>
    </recommendedName>
    <alternativeName>
        <fullName evidence="10">t(6)A37 threonylcarbamoyladenosine biosynthesis protein TsaE</fullName>
    </alternativeName>
</protein>
<dbReference type="EMBL" id="QBKS01000001">
    <property type="protein sequence ID" value="PTX58105.1"/>
    <property type="molecule type" value="Genomic_DNA"/>
</dbReference>
<accession>A0A2T6BPU0</accession>
<dbReference type="InterPro" id="IPR003442">
    <property type="entry name" value="T6A_TsaE"/>
</dbReference>
<dbReference type="NCBIfam" id="TIGR00150">
    <property type="entry name" value="T6A_YjeE"/>
    <property type="match status" value="1"/>
</dbReference>
<keyword evidence="4" id="KW-0963">Cytoplasm</keyword>
<organism evidence="11 12">
    <name type="scientific">Litoreibacter ponti</name>
    <dbReference type="NCBI Taxonomy" id="1510457"/>
    <lineage>
        <taxon>Bacteria</taxon>
        <taxon>Pseudomonadati</taxon>
        <taxon>Pseudomonadota</taxon>
        <taxon>Alphaproteobacteria</taxon>
        <taxon>Rhodobacterales</taxon>
        <taxon>Roseobacteraceae</taxon>
        <taxon>Litoreibacter</taxon>
    </lineage>
</organism>
<keyword evidence="9" id="KW-0460">Magnesium</keyword>
<dbReference type="GO" id="GO:0005737">
    <property type="term" value="C:cytoplasm"/>
    <property type="evidence" value="ECO:0007669"/>
    <property type="project" value="UniProtKB-SubCell"/>
</dbReference>
<evidence type="ECO:0000256" key="9">
    <source>
        <dbReference type="ARBA" id="ARBA00022842"/>
    </source>
</evidence>
<keyword evidence="6" id="KW-0479">Metal-binding</keyword>
<evidence type="ECO:0000256" key="2">
    <source>
        <dbReference type="ARBA" id="ARBA00007599"/>
    </source>
</evidence>
<dbReference type="Proteomes" id="UP000243978">
    <property type="component" value="Unassembled WGS sequence"/>
</dbReference>
<dbReference type="Gene3D" id="3.40.50.300">
    <property type="entry name" value="P-loop containing nucleotide triphosphate hydrolases"/>
    <property type="match status" value="1"/>
</dbReference>
<evidence type="ECO:0000256" key="8">
    <source>
        <dbReference type="ARBA" id="ARBA00022840"/>
    </source>
</evidence>